<keyword evidence="2" id="KW-1185">Reference proteome</keyword>
<organism evidence="1 2">
    <name type="scientific">Papaver somniferum</name>
    <name type="common">Opium poppy</name>
    <dbReference type="NCBI Taxonomy" id="3469"/>
    <lineage>
        <taxon>Eukaryota</taxon>
        <taxon>Viridiplantae</taxon>
        <taxon>Streptophyta</taxon>
        <taxon>Embryophyta</taxon>
        <taxon>Tracheophyta</taxon>
        <taxon>Spermatophyta</taxon>
        <taxon>Magnoliopsida</taxon>
        <taxon>Ranunculales</taxon>
        <taxon>Papaveraceae</taxon>
        <taxon>Papaveroideae</taxon>
        <taxon>Papaver</taxon>
    </lineage>
</organism>
<dbReference type="Gramene" id="RZC43618">
    <property type="protein sequence ID" value="RZC43618"/>
    <property type="gene ID" value="C5167_036569"/>
</dbReference>
<name>A0A4Y7I7X6_PAPSO</name>
<dbReference type="EMBL" id="CM010715">
    <property type="protein sequence ID" value="RZC43618.1"/>
    <property type="molecule type" value="Genomic_DNA"/>
</dbReference>
<gene>
    <name evidence="1" type="ORF">C5167_036569</name>
</gene>
<dbReference type="Proteomes" id="UP000316621">
    <property type="component" value="Chromosome 1"/>
</dbReference>
<protein>
    <submittedName>
        <fullName evidence="1">Uncharacterized protein</fullName>
    </submittedName>
</protein>
<evidence type="ECO:0000313" key="1">
    <source>
        <dbReference type="EMBL" id="RZC43618.1"/>
    </source>
</evidence>
<dbReference type="AlphaFoldDB" id="A0A4Y7I7X6"/>
<proteinExistence type="predicted"/>
<accession>A0A4Y7I7X6</accession>
<reference evidence="1 2" key="1">
    <citation type="journal article" date="2018" name="Science">
        <title>The opium poppy genome and morphinan production.</title>
        <authorList>
            <person name="Guo L."/>
            <person name="Winzer T."/>
            <person name="Yang X."/>
            <person name="Li Y."/>
            <person name="Ning Z."/>
            <person name="He Z."/>
            <person name="Teodor R."/>
            <person name="Lu Y."/>
            <person name="Bowser T.A."/>
            <person name="Graham I.A."/>
            <person name="Ye K."/>
        </authorList>
    </citation>
    <scope>NUCLEOTIDE SEQUENCE [LARGE SCALE GENOMIC DNA]</scope>
    <source>
        <strain evidence="2">cv. HN1</strain>
        <tissue evidence="1">Leaves</tissue>
    </source>
</reference>
<evidence type="ECO:0000313" key="2">
    <source>
        <dbReference type="Proteomes" id="UP000316621"/>
    </source>
</evidence>
<sequence length="59" mass="7009">MSYFFIAFGKDLRWSNCFGTLWKKHPRMLKREGLSIDEFAVLILEARPLSQYVTGWLLQ</sequence>